<proteinExistence type="predicted"/>
<keyword evidence="2" id="KW-0472">Membrane</keyword>
<feature type="transmembrane region" description="Helical" evidence="2">
    <location>
        <begin position="391"/>
        <end position="418"/>
    </location>
</feature>
<feature type="compositionally biased region" description="Low complexity" evidence="1">
    <location>
        <begin position="333"/>
        <end position="370"/>
    </location>
</feature>
<gene>
    <name evidence="3" type="ORF">G127AT_12645</name>
</gene>
<evidence type="ECO:0000256" key="1">
    <source>
        <dbReference type="SAM" id="MobiDB-lite"/>
    </source>
</evidence>
<keyword evidence="2" id="KW-1133">Transmembrane helix</keyword>
<keyword evidence="4" id="KW-1185">Reference proteome</keyword>
<keyword evidence="2" id="KW-0812">Transmembrane</keyword>
<feature type="transmembrane region" description="Helical" evidence="2">
    <location>
        <begin position="38"/>
        <end position="63"/>
    </location>
</feature>
<name>A0A975FQK9_9MICO</name>
<evidence type="ECO:0000313" key="4">
    <source>
        <dbReference type="Proteomes" id="UP000671914"/>
    </source>
</evidence>
<evidence type="ECO:0000313" key="3">
    <source>
        <dbReference type="EMBL" id="QTX06311.1"/>
    </source>
</evidence>
<sequence length="419" mass="44402">MFPNLDTRPLTEPVDAAVLARGIREGADAGPRSRSGNALVVIVVVAAAALVVLPAVGGFVTAFARSGSTGAGLEFGSLLGPLIALGVGAVGAVLWRAEQRRRRIRRYRLGRFAAANGMAYVPFVQAPGLPGMIFGRGSSRGSHDVIRSAHAGRFTEFANYRYTTGSGKNKRTHSWGYVAIHLGVPLPNIVLDAVGNDFFGSNLPTGFGRDQRLGLEGDFDRHFALYCPRGYERDALYLFTPDVMARFIDHAADLDVEIVDDWMLLYTQREISTLDPAMWRWISGTVSALTQKIERWERWRDERLRSSGAAAAAADSEAPAVRGVAAVPGAGAAPGADAAAPADPQGAAGHPLAAAATAAGPSSQPATVAPPLAPPPGVARGGRRLRPGVKWVPILLVAGFILLWMLPHFGAAIGMFFLR</sequence>
<reference evidence="3" key="1">
    <citation type="submission" date="2021-03" db="EMBL/GenBank/DDBJ databases">
        <title>Agromyces archimandritus sp. nov., isolated from the cockroach Archimandrita tessellata.</title>
        <authorList>
            <person name="Guzman J."/>
            <person name="Ortuzar M."/>
            <person name="Poehlein A."/>
            <person name="Daniel R."/>
            <person name="Trujillo M."/>
            <person name="Vilcinskas A."/>
        </authorList>
    </citation>
    <scope>NUCLEOTIDE SEQUENCE</scope>
    <source>
        <strain evidence="3">G127AT</strain>
    </source>
</reference>
<dbReference type="EMBL" id="CP071696">
    <property type="protein sequence ID" value="QTX06311.1"/>
    <property type="molecule type" value="Genomic_DNA"/>
</dbReference>
<dbReference type="AlphaFoldDB" id="A0A975FQK9"/>
<feature type="region of interest" description="Disordered" evidence="1">
    <location>
        <begin position="333"/>
        <end position="375"/>
    </location>
</feature>
<dbReference type="Proteomes" id="UP000671914">
    <property type="component" value="Chromosome"/>
</dbReference>
<protein>
    <recommendedName>
        <fullName evidence="5">DUF3137 domain-containing protein</fullName>
    </recommendedName>
</protein>
<feature type="transmembrane region" description="Helical" evidence="2">
    <location>
        <begin position="75"/>
        <end position="95"/>
    </location>
</feature>
<accession>A0A975FQK9</accession>
<evidence type="ECO:0008006" key="5">
    <source>
        <dbReference type="Google" id="ProtNLM"/>
    </source>
</evidence>
<evidence type="ECO:0000256" key="2">
    <source>
        <dbReference type="SAM" id="Phobius"/>
    </source>
</evidence>
<organism evidence="3 4">
    <name type="scientific">Agromyces archimandritae</name>
    <dbReference type="NCBI Taxonomy" id="2781962"/>
    <lineage>
        <taxon>Bacteria</taxon>
        <taxon>Bacillati</taxon>
        <taxon>Actinomycetota</taxon>
        <taxon>Actinomycetes</taxon>
        <taxon>Micrococcales</taxon>
        <taxon>Microbacteriaceae</taxon>
        <taxon>Agromyces</taxon>
    </lineage>
</organism>
<dbReference type="KEGG" id="aarc:G127AT_12645"/>